<evidence type="ECO:0000313" key="1">
    <source>
        <dbReference type="EMBL" id="MBB5235891.1"/>
    </source>
</evidence>
<sequence>MFDSAQSFVIKVWLEQQRAGGEGGARSRGRRRWRGQITQLPGNHSRAVRRLDEITETIAAALEHSGADPGWRWRWRRRWQAWLGRGRP</sequence>
<organism evidence="1 2">
    <name type="scientific">Deinococcus budaensis</name>
    <dbReference type="NCBI Taxonomy" id="1665626"/>
    <lineage>
        <taxon>Bacteria</taxon>
        <taxon>Thermotogati</taxon>
        <taxon>Deinococcota</taxon>
        <taxon>Deinococci</taxon>
        <taxon>Deinococcales</taxon>
        <taxon>Deinococcaceae</taxon>
        <taxon>Deinococcus</taxon>
    </lineage>
</organism>
<proteinExistence type="predicted"/>
<accession>A0A7W8GIR0</accession>
<evidence type="ECO:0000313" key="2">
    <source>
        <dbReference type="Proteomes" id="UP000525389"/>
    </source>
</evidence>
<dbReference type="Proteomes" id="UP000525389">
    <property type="component" value="Unassembled WGS sequence"/>
</dbReference>
<dbReference type="AlphaFoldDB" id="A0A7W8GIR0"/>
<keyword evidence="2" id="KW-1185">Reference proteome</keyword>
<comment type="caution">
    <text evidence="1">The sequence shown here is derived from an EMBL/GenBank/DDBJ whole genome shotgun (WGS) entry which is preliminary data.</text>
</comment>
<dbReference type="RefSeq" id="WP_184031497.1">
    <property type="nucleotide sequence ID" value="NZ_JACHFN010000017.1"/>
</dbReference>
<dbReference type="EMBL" id="JACHFN010000017">
    <property type="protein sequence ID" value="MBB5235891.1"/>
    <property type="molecule type" value="Genomic_DNA"/>
</dbReference>
<protein>
    <submittedName>
        <fullName evidence="1">Uncharacterized protein</fullName>
    </submittedName>
</protein>
<gene>
    <name evidence="1" type="ORF">HNQ09_003355</name>
</gene>
<reference evidence="1 2" key="1">
    <citation type="submission" date="2020-08" db="EMBL/GenBank/DDBJ databases">
        <title>Genomic Encyclopedia of Type Strains, Phase IV (KMG-IV): sequencing the most valuable type-strain genomes for metagenomic binning, comparative biology and taxonomic classification.</title>
        <authorList>
            <person name="Goeker M."/>
        </authorList>
    </citation>
    <scope>NUCLEOTIDE SEQUENCE [LARGE SCALE GENOMIC DNA]</scope>
    <source>
        <strain evidence="1 2">DSM 101791</strain>
    </source>
</reference>
<name>A0A7W8GIR0_9DEIO</name>